<comment type="caution">
    <text evidence="3">The sequence shown here is derived from an EMBL/GenBank/DDBJ whole genome shotgun (WGS) entry which is preliminary data.</text>
</comment>
<evidence type="ECO:0000313" key="3">
    <source>
        <dbReference type="EMBL" id="OCB69845.1"/>
    </source>
</evidence>
<protein>
    <submittedName>
        <fullName evidence="3">Uncharacterized protein</fullName>
    </submittedName>
</protein>
<keyword evidence="6" id="KW-1185">Reference proteome</keyword>
<proteinExistence type="predicted"/>
<dbReference type="Proteomes" id="UP000093226">
    <property type="component" value="Unassembled WGS sequence"/>
</dbReference>
<reference evidence="2 7" key="4">
    <citation type="submission" date="2019-07" db="EMBL/GenBank/DDBJ databases">
        <title>Whole genome shotgun sequence of Flavobacterium glycines NBRC 105008.</title>
        <authorList>
            <person name="Hosoyama A."/>
            <person name="Uohara A."/>
            <person name="Ohji S."/>
            <person name="Ichikawa N."/>
        </authorList>
    </citation>
    <scope>NUCLEOTIDE SEQUENCE [LARGE SCALE GENOMIC DNA]</scope>
    <source>
        <strain evidence="2 7">NBRC 105008</strain>
    </source>
</reference>
<reference evidence="3" key="2">
    <citation type="submission" date="2016-03" db="EMBL/GenBank/DDBJ databases">
        <authorList>
            <person name="Ploux O."/>
        </authorList>
    </citation>
    <scope>NUCLEOTIDE SEQUENCE</scope>
    <source>
        <strain evidence="3">NBRC 105008</strain>
    </source>
</reference>
<organism evidence="3 5">
    <name type="scientific">Flavobacterium glycines</name>
    <dbReference type="NCBI Taxonomy" id="551990"/>
    <lineage>
        <taxon>Bacteria</taxon>
        <taxon>Pseudomonadati</taxon>
        <taxon>Bacteroidota</taxon>
        <taxon>Flavobacteriia</taxon>
        <taxon>Flavobacteriales</taxon>
        <taxon>Flavobacteriaceae</taxon>
        <taxon>Flavobacterium</taxon>
    </lineage>
</organism>
<evidence type="ECO:0000256" key="1">
    <source>
        <dbReference type="SAM" id="SignalP"/>
    </source>
</evidence>
<evidence type="ECO:0000313" key="2">
    <source>
        <dbReference type="EMBL" id="GEL12039.1"/>
    </source>
</evidence>
<dbReference type="RefSeq" id="WP_066329123.1">
    <property type="nucleotide sequence ID" value="NZ_BJVF01000008.1"/>
</dbReference>
<dbReference type="Proteomes" id="UP000182367">
    <property type="component" value="Unassembled WGS sequence"/>
</dbReference>
<feature type="signal peptide" evidence="1">
    <location>
        <begin position="1"/>
        <end position="19"/>
    </location>
</feature>
<keyword evidence="1" id="KW-0732">Signal</keyword>
<dbReference type="EMBL" id="LVEO01000024">
    <property type="protein sequence ID" value="OCB69845.1"/>
    <property type="molecule type" value="Genomic_DNA"/>
</dbReference>
<gene>
    <name evidence="3" type="ORF">FBGL_13120</name>
    <name evidence="2" type="ORF">FGL01_27780</name>
    <name evidence="4" type="ORF">SAMN05192550_2997</name>
</gene>
<dbReference type="STRING" id="551990.SAMN05192550_2997"/>
<feature type="chain" id="PRO_5044556069" evidence="1">
    <location>
        <begin position="20"/>
        <end position="201"/>
    </location>
</feature>
<sequence length="201" mass="23406">MNKTFLSLTFLFVINSFFAQQTTTLFFKDGTSKTGTYKIKSRNLIDMSSNLVFFNKKTNESYLIDTITDVVISRDTEKEYYEVIDVKKNFDDKKTEKKLGFLAYSSPKVNMYYIAETIHSGGAIGVFTMNYGYKETYIKKSKDAIAYNMGYIYGAGERGIKKRVRDYFYDCPKLVELVDNDNIDKHNTFQMVKYYEENCAE</sequence>
<evidence type="ECO:0000313" key="4">
    <source>
        <dbReference type="EMBL" id="SDJ91143.1"/>
    </source>
</evidence>
<reference evidence="5" key="1">
    <citation type="submission" date="2016-03" db="EMBL/GenBank/DDBJ databases">
        <title>Draft genome sequence of Paenibacillus glacialis DSM 22343.</title>
        <authorList>
            <person name="Shin S.-K."/>
            <person name="Yi H."/>
        </authorList>
    </citation>
    <scope>NUCLEOTIDE SEQUENCE [LARGE SCALE GENOMIC DNA]</scope>
    <source>
        <strain evidence="5">NBRC 105008</strain>
    </source>
</reference>
<dbReference type="Proteomes" id="UP000321579">
    <property type="component" value="Unassembled WGS sequence"/>
</dbReference>
<reference evidence="4 6" key="3">
    <citation type="submission" date="2016-10" db="EMBL/GenBank/DDBJ databases">
        <authorList>
            <person name="Varghese N."/>
            <person name="Submissions S."/>
        </authorList>
    </citation>
    <scope>NUCLEOTIDE SEQUENCE [LARGE SCALE GENOMIC DNA]</scope>
    <source>
        <strain evidence="4 6">Gm-149</strain>
    </source>
</reference>
<name>A0A1B9DJH4_9FLAO</name>
<dbReference type="AlphaFoldDB" id="A0A1B9DJH4"/>
<dbReference type="EMBL" id="FNEO01000008">
    <property type="protein sequence ID" value="SDJ91143.1"/>
    <property type="molecule type" value="Genomic_DNA"/>
</dbReference>
<evidence type="ECO:0000313" key="7">
    <source>
        <dbReference type="Proteomes" id="UP000321579"/>
    </source>
</evidence>
<evidence type="ECO:0000313" key="6">
    <source>
        <dbReference type="Proteomes" id="UP000182367"/>
    </source>
</evidence>
<accession>A0A1B9DJH4</accession>
<dbReference type="OrthoDB" id="1117699at2"/>
<evidence type="ECO:0000313" key="5">
    <source>
        <dbReference type="Proteomes" id="UP000093226"/>
    </source>
</evidence>
<dbReference type="EMBL" id="BJVF01000008">
    <property type="protein sequence ID" value="GEL12039.1"/>
    <property type="molecule type" value="Genomic_DNA"/>
</dbReference>